<dbReference type="PANTHER" id="PTHR46796">
    <property type="entry name" value="HTH-TYPE TRANSCRIPTIONAL ACTIVATOR RHAS-RELATED"/>
    <property type="match status" value="1"/>
</dbReference>
<dbReference type="OrthoDB" id="652919at2"/>
<dbReference type="InterPro" id="IPR018060">
    <property type="entry name" value="HTH_AraC"/>
</dbReference>
<evidence type="ECO:0000256" key="2">
    <source>
        <dbReference type="ARBA" id="ARBA00023125"/>
    </source>
</evidence>
<comment type="caution">
    <text evidence="5">The sequence shown here is derived from an EMBL/GenBank/DDBJ whole genome shotgun (WGS) entry which is preliminary data.</text>
</comment>
<keyword evidence="1" id="KW-0805">Transcription regulation</keyword>
<accession>A0A561Q4B0</accession>
<dbReference type="AlphaFoldDB" id="A0A561Q4B0"/>
<dbReference type="PROSITE" id="PS01124">
    <property type="entry name" value="HTH_ARAC_FAMILY_2"/>
    <property type="match status" value="1"/>
</dbReference>
<evidence type="ECO:0000313" key="6">
    <source>
        <dbReference type="Proteomes" id="UP000320811"/>
    </source>
</evidence>
<evidence type="ECO:0000259" key="4">
    <source>
        <dbReference type="PROSITE" id="PS01124"/>
    </source>
</evidence>
<name>A0A561Q4B0_9BACT</name>
<evidence type="ECO:0000256" key="3">
    <source>
        <dbReference type="ARBA" id="ARBA00023163"/>
    </source>
</evidence>
<dbReference type="SMART" id="SM00342">
    <property type="entry name" value="HTH_ARAC"/>
    <property type="match status" value="1"/>
</dbReference>
<dbReference type="Pfam" id="PF12833">
    <property type="entry name" value="HTH_18"/>
    <property type="match status" value="1"/>
</dbReference>
<proteinExistence type="predicted"/>
<organism evidence="5 6">
    <name type="scientific">Chitinophaga polysaccharea</name>
    <dbReference type="NCBI Taxonomy" id="1293035"/>
    <lineage>
        <taxon>Bacteria</taxon>
        <taxon>Pseudomonadati</taxon>
        <taxon>Bacteroidota</taxon>
        <taxon>Chitinophagia</taxon>
        <taxon>Chitinophagales</taxon>
        <taxon>Chitinophagaceae</taxon>
        <taxon>Chitinophaga</taxon>
    </lineage>
</organism>
<keyword evidence="6" id="KW-1185">Reference proteome</keyword>
<dbReference type="GO" id="GO:0043565">
    <property type="term" value="F:sequence-specific DNA binding"/>
    <property type="evidence" value="ECO:0007669"/>
    <property type="project" value="InterPro"/>
</dbReference>
<protein>
    <submittedName>
        <fullName evidence="5">AraC-like DNA-binding protein</fullName>
    </submittedName>
</protein>
<dbReference type="RefSeq" id="WP_145663541.1">
    <property type="nucleotide sequence ID" value="NZ_VIWO01000001.1"/>
</dbReference>
<dbReference type="InterPro" id="IPR011051">
    <property type="entry name" value="RmlC_Cupin_sf"/>
</dbReference>
<keyword evidence="2 5" id="KW-0238">DNA-binding</keyword>
<dbReference type="SUPFAM" id="SSF51182">
    <property type="entry name" value="RmlC-like cupins"/>
    <property type="match status" value="1"/>
</dbReference>
<gene>
    <name evidence="5" type="ORF">FHW36_1011138</name>
</gene>
<dbReference type="InterPro" id="IPR009057">
    <property type="entry name" value="Homeodomain-like_sf"/>
</dbReference>
<evidence type="ECO:0000256" key="1">
    <source>
        <dbReference type="ARBA" id="ARBA00023015"/>
    </source>
</evidence>
<dbReference type="Proteomes" id="UP000320811">
    <property type="component" value="Unassembled WGS sequence"/>
</dbReference>
<keyword evidence="3" id="KW-0804">Transcription</keyword>
<dbReference type="InterPro" id="IPR054015">
    <property type="entry name" value="ExsA-like_N"/>
</dbReference>
<dbReference type="Gene3D" id="1.10.10.60">
    <property type="entry name" value="Homeodomain-like"/>
    <property type="match status" value="1"/>
</dbReference>
<feature type="domain" description="HTH araC/xylS-type" evidence="4">
    <location>
        <begin position="181"/>
        <end position="279"/>
    </location>
</feature>
<dbReference type="SUPFAM" id="SSF46689">
    <property type="entry name" value="Homeodomain-like"/>
    <property type="match status" value="1"/>
</dbReference>
<dbReference type="GO" id="GO:0003700">
    <property type="term" value="F:DNA-binding transcription factor activity"/>
    <property type="evidence" value="ECO:0007669"/>
    <property type="project" value="InterPro"/>
</dbReference>
<dbReference type="EMBL" id="VIWO01000001">
    <property type="protein sequence ID" value="TWF45211.1"/>
    <property type="molecule type" value="Genomic_DNA"/>
</dbReference>
<sequence length="286" mass="33175">MYTLFDSHALKGQHAVKTWQQNGYRWASYSLYREPASHELYIPHTLLNLVIQGHKRMYDGRQVHQLEAGDVLVIPAGTLLCSEILRPAQQYRSINLVIPDEMVMSALAGRARLQDAYSKELTVQSGDRRWRQLATTLLQGFTEEGNPGLACENILSQALHLVSSNGALSSMLLKAVKYPLPDMMDQLRTRLPEVRFLEEIAQMGHMSTATVKRRFREIYHCSPMQWIWEKRLQMAGFLLRTTEQSIPEIAYSTGFEDITHFYRQFRRCFQVTPLQWRHIETDLFSK</sequence>
<reference evidence="5 6" key="1">
    <citation type="submission" date="2019-06" db="EMBL/GenBank/DDBJ databases">
        <title>Sorghum-associated microbial communities from plants grown in Nebraska, USA.</title>
        <authorList>
            <person name="Schachtman D."/>
        </authorList>
    </citation>
    <scope>NUCLEOTIDE SEQUENCE [LARGE SCALE GENOMIC DNA]</scope>
    <source>
        <strain evidence="5 6">1209</strain>
    </source>
</reference>
<dbReference type="InterPro" id="IPR050204">
    <property type="entry name" value="AraC_XylS_family_regulators"/>
</dbReference>
<evidence type="ECO:0000313" key="5">
    <source>
        <dbReference type="EMBL" id="TWF45211.1"/>
    </source>
</evidence>
<dbReference type="Pfam" id="PF22200">
    <property type="entry name" value="ExsA_N"/>
    <property type="match status" value="1"/>
</dbReference>